<dbReference type="InterPro" id="IPR024953">
    <property type="entry name" value="PP_kinase_middle"/>
</dbReference>
<comment type="function">
    <text evidence="8 9">Catalyzes the reversible transfer of the terminal phosphate of ATP to form a long-chain polyphosphate (polyP).</text>
</comment>
<dbReference type="Gene3D" id="3.30.870.10">
    <property type="entry name" value="Endonuclease Chain A"/>
    <property type="match status" value="2"/>
</dbReference>
<dbReference type="NCBIfam" id="NF003918">
    <property type="entry name" value="PRK05443.1-2"/>
    <property type="match status" value="1"/>
</dbReference>
<dbReference type="EMBL" id="BDQX01000171">
    <property type="protein sequence ID" value="GBG08842.1"/>
    <property type="molecule type" value="Genomic_DNA"/>
</dbReference>
<dbReference type="Gene3D" id="1.20.58.310">
    <property type="entry name" value="Polyphosphate kinase N-terminal domain"/>
    <property type="match status" value="1"/>
</dbReference>
<evidence type="ECO:0000313" key="15">
    <source>
        <dbReference type="Proteomes" id="UP000245202"/>
    </source>
</evidence>
<dbReference type="AlphaFoldDB" id="A0A2R5EQ79"/>
<evidence type="ECO:0000259" key="13">
    <source>
        <dbReference type="Pfam" id="PF17941"/>
    </source>
</evidence>
<feature type="active site" description="Phosphohistidine intermediate" evidence="8">
    <location>
        <position position="436"/>
    </location>
</feature>
<dbReference type="GO" id="GO:0005524">
    <property type="term" value="F:ATP binding"/>
    <property type="evidence" value="ECO:0007669"/>
    <property type="project" value="UniProtKB-KW"/>
</dbReference>
<evidence type="ECO:0000256" key="8">
    <source>
        <dbReference type="HAMAP-Rule" id="MF_00347"/>
    </source>
</evidence>
<dbReference type="InterPro" id="IPR025200">
    <property type="entry name" value="PPK_C_dom2"/>
</dbReference>
<dbReference type="PANTHER" id="PTHR30218:SF0">
    <property type="entry name" value="POLYPHOSPHATE KINASE"/>
    <property type="match status" value="1"/>
</dbReference>
<feature type="binding site" evidence="8">
    <location>
        <position position="593"/>
    </location>
    <ligand>
        <name>ATP</name>
        <dbReference type="ChEBI" id="CHEBI:30616"/>
    </ligand>
</feature>
<dbReference type="Pfam" id="PF02503">
    <property type="entry name" value="PP_kinase"/>
    <property type="match status" value="1"/>
</dbReference>
<dbReference type="InterPro" id="IPR041108">
    <property type="entry name" value="PP_kinase_C_1"/>
</dbReference>
<dbReference type="CDD" id="cd09168">
    <property type="entry name" value="PLDc_PaPPK1_C2_like"/>
    <property type="match status" value="1"/>
</dbReference>
<dbReference type="Pfam" id="PF13090">
    <property type="entry name" value="PP_kinase_C"/>
    <property type="match status" value="1"/>
</dbReference>
<keyword evidence="7 8" id="KW-0460">Magnesium</keyword>
<keyword evidence="2 8" id="KW-0808">Transferase</keyword>
<keyword evidence="4 8" id="KW-0547">Nucleotide-binding</keyword>
<dbReference type="PIRSF" id="PIRSF015589">
    <property type="entry name" value="PP_kinase"/>
    <property type="match status" value="1"/>
</dbReference>
<evidence type="ECO:0000256" key="1">
    <source>
        <dbReference type="ARBA" id="ARBA00022553"/>
    </source>
</evidence>
<dbReference type="GO" id="GO:0009358">
    <property type="term" value="C:polyphosphate kinase complex"/>
    <property type="evidence" value="ECO:0007669"/>
    <property type="project" value="InterPro"/>
</dbReference>
<feature type="binding site" evidence="8">
    <location>
        <position position="469"/>
    </location>
    <ligand>
        <name>ATP</name>
        <dbReference type="ChEBI" id="CHEBI:30616"/>
    </ligand>
</feature>
<protein>
    <recommendedName>
        <fullName evidence="8 9">Polyphosphate kinase</fullName>
        <ecNumber evidence="8 9">2.7.4.1</ecNumber>
    </recommendedName>
    <alternativeName>
        <fullName evidence="8">ATP-polyphosphate phosphotransferase</fullName>
    </alternativeName>
    <alternativeName>
        <fullName evidence="8">Polyphosphoric acid kinase</fullName>
    </alternativeName>
</protein>
<dbReference type="GO" id="GO:0008976">
    <property type="term" value="F:polyphosphate kinase activity"/>
    <property type="evidence" value="ECO:0007669"/>
    <property type="project" value="UniProtKB-UniRule"/>
</dbReference>
<evidence type="ECO:0000256" key="9">
    <source>
        <dbReference type="RuleBase" id="RU003800"/>
    </source>
</evidence>
<proteinExistence type="inferred from homology"/>
<evidence type="ECO:0000256" key="3">
    <source>
        <dbReference type="ARBA" id="ARBA00022723"/>
    </source>
</evidence>
<keyword evidence="15" id="KW-1185">Reference proteome</keyword>
<dbReference type="SUPFAM" id="SSF143724">
    <property type="entry name" value="PHP14-like"/>
    <property type="match status" value="1"/>
</dbReference>
<keyword evidence="5 8" id="KW-0418">Kinase</keyword>
<dbReference type="NCBIfam" id="NF003921">
    <property type="entry name" value="PRK05443.2-2"/>
    <property type="match status" value="1"/>
</dbReference>
<dbReference type="FunFam" id="3.30.870.10:FF:000001">
    <property type="entry name" value="Polyphosphate kinase"/>
    <property type="match status" value="1"/>
</dbReference>
<accession>A0A2R5EQ79</accession>
<evidence type="ECO:0000259" key="10">
    <source>
        <dbReference type="Pfam" id="PF02503"/>
    </source>
</evidence>
<dbReference type="HAMAP" id="MF_00347">
    <property type="entry name" value="Polyphosphate_kinase"/>
    <property type="match status" value="1"/>
</dbReference>
<dbReference type="Pfam" id="PF13089">
    <property type="entry name" value="PP_kinase_N"/>
    <property type="match status" value="1"/>
</dbReference>
<reference evidence="14 15" key="1">
    <citation type="submission" date="2017-08" db="EMBL/GenBank/DDBJ databases">
        <title>Substantial Increase in Enzyme Production by Combined Drug-Resistance Mutations in Paenibacillus agaridevorans.</title>
        <authorList>
            <person name="Tanaka Y."/>
            <person name="Funane K."/>
            <person name="Hosaka T."/>
            <person name="Shiwa Y."/>
            <person name="Fujita N."/>
            <person name="Miyazaki T."/>
            <person name="Yoshikawa H."/>
            <person name="Murakami K."/>
            <person name="Kasahara K."/>
            <person name="Inaoka T."/>
            <person name="Hiraga Y."/>
            <person name="Ochi K."/>
        </authorList>
    </citation>
    <scope>NUCLEOTIDE SEQUENCE [LARGE SCALE GENOMIC DNA]</scope>
    <source>
        <strain evidence="14 15">T-3040</strain>
    </source>
</reference>
<dbReference type="SUPFAM" id="SSF56024">
    <property type="entry name" value="Phospholipase D/nuclease"/>
    <property type="match status" value="2"/>
</dbReference>
<evidence type="ECO:0000256" key="7">
    <source>
        <dbReference type="ARBA" id="ARBA00022842"/>
    </source>
</evidence>
<organism evidence="14 15">
    <name type="scientific">Paenibacillus agaridevorans</name>
    <dbReference type="NCBI Taxonomy" id="171404"/>
    <lineage>
        <taxon>Bacteria</taxon>
        <taxon>Bacillati</taxon>
        <taxon>Bacillota</taxon>
        <taxon>Bacilli</taxon>
        <taxon>Bacillales</taxon>
        <taxon>Paenibacillaceae</taxon>
        <taxon>Paenibacillus</taxon>
    </lineage>
</organism>
<feature type="domain" description="Polyphosphate kinase N-terminal" evidence="11">
    <location>
        <begin position="8"/>
        <end position="112"/>
    </location>
</feature>
<comment type="catalytic activity">
    <reaction evidence="8 9">
        <text>[phosphate](n) + ATP = [phosphate](n+1) + ADP</text>
        <dbReference type="Rhea" id="RHEA:19573"/>
        <dbReference type="Rhea" id="RHEA-COMP:9859"/>
        <dbReference type="Rhea" id="RHEA-COMP:14280"/>
        <dbReference type="ChEBI" id="CHEBI:16838"/>
        <dbReference type="ChEBI" id="CHEBI:30616"/>
        <dbReference type="ChEBI" id="CHEBI:456216"/>
        <dbReference type="EC" id="2.7.4.1"/>
    </reaction>
</comment>
<comment type="similarity">
    <text evidence="8 9">Belongs to the polyphosphate kinase 1 (PPK1) family.</text>
</comment>
<dbReference type="CDD" id="cd09165">
    <property type="entry name" value="PLDc_PaPPK1_C1_like"/>
    <property type="match status" value="1"/>
</dbReference>
<dbReference type="GO" id="GO:0006799">
    <property type="term" value="P:polyphosphate biosynthetic process"/>
    <property type="evidence" value="ECO:0007669"/>
    <property type="project" value="UniProtKB-UniRule"/>
</dbReference>
<dbReference type="Pfam" id="PF17941">
    <property type="entry name" value="PP_kinase_C_1"/>
    <property type="match status" value="1"/>
</dbReference>
<name>A0A2R5EQ79_9BACL</name>
<evidence type="ECO:0000259" key="11">
    <source>
        <dbReference type="Pfam" id="PF13089"/>
    </source>
</evidence>
<dbReference type="InterPro" id="IPR025198">
    <property type="entry name" value="PPK_N_dom"/>
</dbReference>
<dbReference type="Proteomes" id="UP000245202">
    <property type="component" value="Unassembled WGS sequence"/>
</dbReference>
<evidence type="ECO:0000256" key="5">
    <source>
        <dbReference type="ARBA" id="ARBA00022777"/>
    </source>
</evidence>
<dbReference type="GO" id="GO:0046872">
    <property type="term" value="F:metal ion binding"/>
    <property type="evidence" value="ECO:0007669"/>
    <property type="project" value="UniProtKB-KW"/>
</dbReference>
<keyword evidence="6 8" id="KW-0067">ATP-binding</keyword>
<comment type="PTM">
    <text evidence="8 9">An intermediate of this reaction is the autophosphorylated ppk in which a phosphate is covalently linked to a histidine residue through a N-P bond.</text>
</comment>
<gene>
    <name evidence="8" type="primary">ppk</name>
    <name evidence="14" type="ORF">PAT3040_03447</name>
</gene>
<evidence type="ECO:0000313" key="14">
    <source>
        <dbReference type="EMBL" id="GBG08842.1"/>
    </source>
</evidence>
<feature type="domain" description="Polyphosphate kinase C-terminal" evidence="13">
    <location>
        <begin position="332"/>
        <end position="497"/>
    </location>
</feature>
<feature type="domain" description="Polyphosphate kinase middle" evidence="10">
    <location>
        <begin position="122"/>
        <end position="304"/>
    </location>
</feature>
<dbReference type="InterPro" id="IPR036830">
    <property type="entry name" value="PP_kinase_middle_dom_sf"/>
</dbReference>
<dbReference type="InterPro" id="IPR003414">
    <property type="entry name" value="PP_kinase"/>
</dbReference>
<comment type="caution">
    <text evidence="14">The sequence shown here is derived from an EMBL/GenBank/DDBJ whole genome shotgun (WGS) entry which is preliminary data.</text>
</comment>
<sequence length="689" mass="78818">MTKQVSHYVNRDLSWIEFNRRVLEEAQDLSNPLLERAKFLSIVSSNLDEFMSVRVAGIQDQMRAGLTKMDFTGYTPAGLWKRLIKRTTAMVFEQYKTYREIFRSLGKEGICIRSIDELNIAQTKAVSDYFHEIVFPVLTPMAVDQSRPFPLVHSKELYLAVLLQRDGAAPEEEPLFAIVQVPSILTRFVPVPGRINSKKLEFVLLEELIERFINTLFNGYTPYSVNPFRITRNADLTLNEEGAEDLLEEIEKELRRRRWGIPVRLEVVKGMDPYALEMLRDELEIEDNLFEIDGPLDLSFLMRFAGSLPGYDNLRYEKLEPVYPREFDDTDDMFEVIRQRDVLMYHPYESFEAVNDFVEQAAYDPNVLAIKMTLYRVSGQSALVQALAKAAESGKQVTVVVELKARFDEERNIAWARQLEKAGCHVVYGLVGLKTHAKILLVVRREQGTLRRYVHVGTGNYNDSTATLYTDIGLFSSHPVIGGDASALFNEVTGYSSPYEWKAFGVAPSDLKEKLYRLIDREKANALAGKRAHIIAKMNSLSNQEVIDKLYEASQAGVKIELIIRGVCCLRPGVPGRSENIKVISIVDRFLEHSRVMYFHNGGSEEVYLSSADWMTRNLTKRIELMCPVYQPELRAIMIKMLKMNLEDNVKARELKQNGLYESLAGNPDAKPFRSQFEAKRISMWKGHG</sequence>
<evidence type="ECO:0000256" key="4">
    <source>
        <dbReference type="ARBA" id="ARBA00022741"/>
    </source>
</evidence>
<evidence type="ECO:0000259" key="12">
    <source>
        <dbReference type="Pfam" id="PF13090"/>
    </source>
</evidence>
<feature type="domain" description="Polyphosphate kinase C-terminal" evidence="12">
    <location>
        <begin position="506"/>
        <end position="676"/>
    </location>
</feature>
<feature type="binding site" evidence="8">
    <location>
        <position position="406"/>
    </location>
    <ligand>
        <name>Mg(2+)</name>
        <dbReference type="ChEBI" id="CHEBI:18420"/>
    </ligand>
</feature>
<evidence type="ECO:0000256" key="2">
    <source>
        <dbReference type="ARBA" id="ARBA00022679"/>
    </source>
</evidence>
<feature type="binding site" evidence="8">
    <location>
        <position position="46"/>
    </location>
    <ligand>
        <name>ATP</name>
        <dbReference type="ChEBI" id="CHEBI:30616"/>
    </ligand>
</feature>
<dbReference type="SUPFAM" id="SSF140356">
    <property type="entry name" value="PPK N-terminal domain-like"/>
    <property type="match status" value="1"/>
</dbReference>
<dbReference type="InterPro" id="IPR036832">
    <property type="entry name" value="PPK_N_dom_sf"/>
</dbReference>
<keyword evidence="3 8" id="KW-0479">Metal-binding</keyword>
<feature type="binding site" evidence="8">
    <location>
        <position position="565"/>
    </location>
    <ligand>
        <name>ATP</name>
        <dbReference type="ChEBI" id="CHEBI:30616"/>
    </ligand>
</feature>
<dbReference type="NCBIfam" id="NF003917">
    <property type="entry name" value="PRK05443.1-1"/>
    <property type="match status" value="1"/>
</dbReference>
<dbReference type="NCBIfam" id="TIGR03705">
    <property type="entry name" value="poly_P_kin"/>
    <property type="match status" value="1"/>
</dbReference>
<comment type="cofactor">
    <cofactor evidence="8">
        <name>Mg(2+)</name>
        <dbReference type="ChEBI" id="CHEBI:18420"/>
    </cofactor>
</comment>
<dbReference type="RefSeq" id="WP_087566616.1">
    <property type="nucleotide sequence ID" value="NZ_BDQX01000171.1"/>
</dbReference>
<dbReference type="Gene3D" id="3.30.1840.10">
    <property type="entry name" value="Polyphosphate kinase middle domain"/>
    <property type="match status" value="1"/>
</dbReference>
<feature type="binding site" evidence="8">
    <location>
        <position position="376"/>
    </location>
    <ligand>
        <name>Mg(2+)</name>
        <dbReference type="ChEBI" id="CHEBI:18420"/>
    </ligand>
</feature>
<evidence type="ECO:0000256" key="6">
    <source>
        <dbReference type="ARBA" id="ARBA00022840"/>
    </source>
</evidence>
<dbReference type="EC" id="2.7.4.1" evidence="8 9"/>
<dbReference type="PANTHER" id="PTHR30218">
    <property type="entry name" value="POLYPHOSPHATE KINASE"/>
    <property type="match status" value="1"/>
</dbReference>
<keyword evidence="1 8" id="KW-0597">Phosphoprotein</keyword>